<dbReference type="Pfam" id="PF08241">
    <property type="entry name" value="Methyltransf_11"/>
    <property type="match status" value="1"/>
</dbReference>
<dbReference type="EMBL" id="SKBU01000018">
    <property type="protein sequence ID" value="TCJ16181.1"/>
    <property type="molecule type" value="Genomic_DNA"/>
</dbReference>
<dbReference type="PANTHER" id="PTHR45036">
    <property type="entry name" value="METHYLTRANSFERASE LIKE 7B"/>
    <property type="match status" value="1"/>
</dbReference>
<dbReference type="RefSeq" id="WP_132691827.1">
    <property type="nucleotide sequence ID" value="NZ_SKBU01000018.1"/>
</dbReference>
<reference evidence="2 3" key="1">
    <citation type="submission" date="2019-03" db="EMBL/GenBank/DDBJ databases">
        <title>Whole genome sequence of a novel Rubrobacter taiwanensis strain, isolated from Yellowstone National Park.</title>
        <authorList>
            <person name="Freed S."/>
            <person name="Ramaley R.F."/>
            <person name="Kyndt J.A."/>
        </authorList>
    </citation>
    <scope>NUCLEOTIDE SEQUENCE [LARGE SCALE GENOMIC DNA]</scope>
    <source>
        <strain evidence="2 3">Yellowstone</strain>
    </source>
</reference>
<evidence type="ECO:0000259" key="1">
    <source>
        <dbReference type="Pfam" id="PF08241"/>
    </source>
</evidence>
<dbReference type="InterPro" id="IPR013216">
    <property type="entry name" value="Methyltransf_11"/>
</dbReference>
<proteinExistence type="predicted"/>
<dbReference type="InterPro" id="IPR052356">
    <property type="entry name" value="Thiol_S-MT"/>
</dbReference>
<dbReference type="CDD" id="cd02440">
    <property type="entry name" value="AdoMet_MTases"/>
    <property type="match status" value="1"/>
</dbReference>
<keyword evidence="2" id="KW-0489">Methyltransferase</keyword>
<dbReference type="Gene3D" id="3.40.50.150">
    <property type="entry name" value="Vaccinia Virus protein VP39"/>
    <property type="match status" value="1"/>
</dbReference>
<keyword evidence="3" id="KW-1185">Reference proteome</keyword>
<dbReference type="GO" id="GO:0008757">
    <property type="term" value="F:S-adenosylmethionine-dependent methyltransferase activity"/>
    <property type="evidence" value="ECO:0007669"/>
    <property type="project" value="InterPro"/>
</dbReference>
<gene>
    <name evidence="2" type="ORF">E0L93_10955</name>
</gene>
<dbReference type="Proteomes" id="UP000295244">
    <property type="component" value="Unassembled WGS sequence"/>
</dbReference>
<dbReference type="SUPFAM" id="SSF53335">
    <property type="entry name" value="S-adenosyl-L-methionine-dependent methyltransferases"/>
    <property type="match status" value="1"/>
</dbReference>
<evidence type="ECO:0000313" key="3">
    <source>
        <dbReference type="Proteomes" id="UP000295244"/>
    </source>
</evidence>
<dbReference type="OrthoDB" id="65624at2"/>
<name>A0A4R1BG66_9ACTN</name>
<dbReference type="InterPro" id="IPR029063">
    <property type="entry name" value="SAM-dependent_MTases_sf"/>
</dbReference>
<sequence length="191" mass="21034">MYGRLYDAALAVPERAGLRELRREVLAGLRGRVLELGVGTGLNFPLYPPELDELVGVDPDESMLGRARERARGAPFPVRLVVAAAEDLPFEAGSFDAAAATLAMCTVPAPERALREARRVLRPGGELRLLEHVRADRIGRLQELATPVWKRVAGGCHLDRETLKYVREAGFEVERVERRLGGVLLSVFARS</sequence>
<feature type="domain" description="Methyltransferase type 11" evidence="1">
    <location>
        <begin position="34"/>
        <end position="127"/>
    </location>
</feature>
<dbReference type="PANTHER" id="PTHR45036:SF1">
    <property type="entry name" value="METHYLTRANSFERASE LIKE 7A"/>
    <property type="match status" value="1"/>
</dbReference>
<evidence type="ECO:0000313" key="2">
    <source>
        <dbReference type="EMBL" id="TCJ16181.1"/>
    </source>
</evidence>
<dbReference type="AlphaFoldDB" id="A0A4R1BG66"/>
<protein>
    <submittedName>
        <fullName evidence="2">Class I SAM-dependent methyltransferase</fullName>
    </submittedName>
</protein>
<comment type="caution">
    <text evidence="2">The sequence shown here is derived from an EMBL/GenBank/DDBJ whole genome shotgun (WGS) entry which is preliminary data.</text>
</comment>
<dbReference type="GO" id="GO:0032259">
    <property type="term" value="P:methylation"/>
    <property type="evidence" value="ECO:0007669"/>
    <property type="project" value="UniProtKB-KW"/>
</dbReference>
<organism evidence="2 3">
    <name type="scientific">Rubrobacter taiwanensis</name>
    <dbReference type="NCBI Taxonomy" id="185139"/>
    <lineage>
        <taxon>Bacteria</taxon>
        <taxon>Bacillati</taxon>
        <taxon>Actinomycetota</taxon>
        <taxon>Rubrobacteria</taxon>
        <taxon>Rubrobacterales</taxon>
        <taxon>Rubrobacteraceae</taxon>
        <taxon>Rubrobacter</taxon>
    </lineage>
</organism>
<keyword evidence="2" id="KW-0808">Transferase</keyword>
<accession>A0A4R1BG66</accession>